<protein>
    <recommendedName>
        <fullName evidence="3">Integrase</fullName>
    </recommendedName>
</protein>
<evidence type="ECO:0000313" key="2">
    <source>
        <dbReference type="Proteomes" id="UP001500282"/>
    </source>
</evidence>
<keyword evidence="2" id="KW-1185">Reference proteome</keyword>
<dbReference type="EMBL" id="BAAAIH010000018">
    <property type="protein sequence ID" value="GAA1273926.1"/>
    <property type="molecule type" value="Genomic_DNA"/>
</dbReference>
<sequence>MLRLLPMTDRDKDTEILALRHRITVLERQLGKDKIHFSPSDRAFVAALLHRLPLHVLRQLRLLVRPDTVLRWHRNLVARRHAASCQPKRPGRPRTVRSIRTLVLRLAKENPNWGYRRLHGELLVLGVPAAAGAAARTTTTAARTRAAVARAVAARASRRRPGRSRVTYPSFE</sequence>
<comment type="caution">
    <text evidence="1">The sequence shown here is derived from an EMBL/GenBank/DDBJ whole genome shotgun (WGS) entry which is preliminary data.</text>
</comment>
<proteinExistence type="predicted"/>
<evidence type="ECO:0000313" key="1">
    <source>
        <dbReference type="EMBL" id="GAA1273926.1"/>
    </source>
</evidence>
<evidence type="ECO:0008006" key="3">
    <source>
        <dbReference type="Google" id="ProtNLM"/>
    </source>
</evidence>
<dbReference type="Proteomes" id="UP001500282">
    <property type="component" value="Unassembled WGS sequence"/>
</dbReference>
<accession>A0ABN1X5X9</accession>
<reference evidence="1 2" key="1">
    <citation type="journal article" date="2019" name="Int. J. Syst. Evol. Microbiol.">
        <title>The Global Catalogue of Microorganisms (GCM) 10K type strain sequencing project: providing services to taxonomists for standard genome sequencing and annotation.</title>
        <authorList>
            <consortium name="The Broad Institute Genomics Platform"/>
            <consortium name="The Broad Institute Genome Sequencing Center for Infectious Disease"/>
            <person name="Wu L."/>
            <person name="Ma J."/>
        </authorList>
    </citation>
    <scope>NUCLEOTIDE SEQUENCE [LARGE SCALE GENOMIC DNA]</scope>
    <source>
        <strain evidence="1 2">JCM 11448</strain>
    </source>
</reference>
<organism evidence="1 2">
    <name type="scientific">Streptomyces javensis</name>
    <dbReference type="NCBI Taxonomy" id="114698"/>
    <lineage>
        <taxon>Bacteria</taxon>
        <taxon>Bacillati</taxon>
        <taxon>Actinomycetota</taxon>
        <taxon>Actinomycetes</taxon>
        <taxon>Kitasatosporales</taxon>
        <taxon>Streptomycetaceae</taxon>
        <taxon>Streptomyces</taxon>
        <taxon>Streptomyces violaceusniger group</taxon>
    </lineage>
</organism>
<gene>
    <name evidence="1" type="ORF">GCM10009579_35990</name>
</gene>
<name>A0ABN1X5X9_9ACTN</name>